<feature type="region of interest" description="Disordered" evidence="1">
    <location>
        <begin position="580"/>
        <end position="600"/>
    </location>
</feature>
<reference evidence="2" key="2">
    <citation type="submission" date="2019-03" db="EMBL/GenBank/DDBJ databases">
        <authorList>
            <person name="Chen S.-C."/>
            <person name="Wu S.-Y."/>
            <person name="Lai M.-C."/>
        </authorList>
    </citation>
    <scope>NUCLEOTIDE SEQUENCE</scope>
    <source>
        <strain evidence="2">ML15</strain>
    </source>
</reference>
<accession>A0A8G1A0E7</accession>
<sequence length="600" mass="63980">MDRWILMPLLGAALIILVGGLALFLPDAGGEIEESGLRAFSSDDEVIGFLKEHVRDRASGYGGDIMPNTATEGMMPPTAAPAESAGAGDHSSTNVQVPGVDEADIVKNDGEYLYMLRDGGFVVVRAVPPDEAAVVARIAVDGRPRALFLEGDRLVVFTEVVEDDLVTPEGSVAPVPVHRTVTRAEIWSVKDRADPRIIDTVTITGGFEDARLIDGEVWLMTVEHPGAPVYPLPEAGGVRPPIYTPPVPQHSYAFHTLASFPVAGGREASAVSFLLGEGGTMYVSEKNLYLAYHDRPAGRSVLHRFALTSGGAAYAATGMVNGTVKNQFSMDEAGDTLRVTTTSFQGESTSGVYLLDDRMEVRGALEGIAPGERIYASRFIGDRLYLVTFKQIDPLFVIDLSGAKPAVLGALKIPGYSEYLHPCGDHCLIGVGRETTVNEWGGTVTGGLKVALFDVGNVSAPAVIDTAVIGTGMTQSPALADHKAFFFDERRGVLVLPVYDAEYRAPWTGAYVFTVSEESGIDHIGTIAHESSWEGRVERTVRFGETLATVSELSVVLTDLPDCTRTGSVVLGESSVLPPPVMTPAPSLPAETSYIQETSQ</sequence>
<dbReference type="KEGG" id="mfk:E2N92_05275"/>
<dbReference type="RefSeq" id="WP_220682648.1">
    <property type="nucleotide sequence ID" value="NZ_CP037968.1"/>
</dbReference>
<protein>
    <recommendedName>
        <fullName evidence="4">Beta-propeller domain-containing protein</fullName>
    </recommendedName>
</protein>
<dbReference type="OrthoDB" id="28968at2157"/>
<reference evidence="2" key="1">
    <citation type="journal article" date="2005" name="Int. J. Syst. Evol. Microbiol.">
        <title>Methanofollis formosanus sp. nov., isolated from a fish pond.</title>
        <authorList>
            <person name="Wu S.Y."/>
            <person name="Chen S.C."/>
            <person name="Lai M.C."/>
        </authorList>
    </citation>
    <scope>NUCLEOTIDE SEQUENCE</scope>
    <source>
        <strain evidence="2">ML15</strain>
    </source>
</reference>
<name>A0A8G1A0E7_9EURY</name>
<evidence type="ECO:0000256" key="1">
    <source>
        <dbReference type="SAM" id="MobiDB-lite"/>
    </source>
</evidence>
<feature type="region of interest" description="Disordered" evidence="1">
    <location>
        <begin position="69"/>
        <end position="97"/>
    </location>
</feature>
<evidence type="ECO:0000313" key="2">
    <source>
        <dbReference type="EMBL" id="QYZ78877.1"/>
    </source>
</evidence>
<organism evidence="2 3">
    <name type="scientific">Methanofollis formosanus</name>
    <dbReference type="NCBI Taxonomy" id="299308"/>
    <lineage>
        <taxon>Archaea</taxon>
        <taxon>Methanobacteriati</taxon>
        <taxon>Methanobacteriota</taxon>
        <taxon>Stenosarchaea group</taxon>
        <taxon>Methanomicrobia</taxon>
        <taxon>Methanomicrobiales</taxon>
        <taxon>Methanomicrobiaceae</taxon>
        <taxon>Methanofollis</taxon>
    </lineage>
</organism>
<dbReference type="InterPro" id="IPR019198">
    <property type="entry name" value="Beta_propeller_containing"/>
</dbReference>
<dbReference type="Pfam" id="PF09826">
    <property type="entry name" value="Beta_propel"/>
    <property type="match status" value="1"/>
</dbReference>
<evidence type="ECO:0008006" key="4">
    <source>
        <dbReference type="Google" id="ProtNLM"/>
    </source>
</evidence>
<dbReference type="EMBL" id="CP037968">
    <property type="protein sequence ID" value="QYZ78877.1"/>
    <property type="molecule type" value="Genomic_DNA"/>
</dbReference>
<keyword evidence="3" id="KW-1185">Reference proteome</keyword>
<evidence type="ECO:0000313" key="3">
    <source>
        <dbReference type="Proteomes" id="UP000826709"/>
    </source>
</evidence>
<dbReference type="AlphaFoldDB" id="A0A8G1A0E7"/>
<dbReference type="Proteomes" id="UP000826709">
    <property type="component" value="Chromosome"/>
</dbReference>
<proteinExistence type="predicted"/>
<gene>
    <name evidence="2" type="ORF">E2N92_05275</name>
</gene>